<accession>A0A426QI79</accession>
<dbReference type="SUPFAM" id="SSF56935">
    <property type="entry name" value="Porins"/>
    <property type="match status" value="1"/>
</dbReference>
<keyword evidence="7" id="KW-0998">Cell outer membrane</keyword>
<dbReference type="OrthoDB" id="19849at2"/>
<dbReference type="AlphaFoldDB" id="A0A426QI79"/>
<protein>
    <recommendedName>
        <fullName evidence="11">Long-chain fatty acid transporter</fullName>
    </recommendedName>
</protein>
<evidence type="ECO:0000256" key="5">
    <source>
        <dbReference type="ARBA" id="ARBA00022729"/>
    </source>
</evidence>
<dbReference type="PANTHER" id="PTHR35093">
    <property type="entry name" value="OUTER MEMBRANE PROTEIN NMB0088-RELATED"/>
    <property type="match status" value="1"/>
</dbReference>
<comment type="caution">
    <text evidence="9">The sequence shown here is derived from an EMBL/GenBank/DDBJ whole genome shotgun (WGS) entry which is preliminary data.</text>
</comment>
<keyword evidence="6" id="KW-0472">Membrane</keyword>
<evidence type="ECO:0000256" key="6">
    <source>
        <dbReference type="ARBA" id="ARBA00023136"/>
    </source>
</evidence>
<dbReference type="Gene3D" id="2.40.160.60">
    <property type="entry name" value="Outer membrane protein transport protein (OMPP1/FadL/TodX)"/>
    <property type="match status" value="1"/>
</dbReference>
<keyword evidence="3" id="KW-1134">Transmembrane beta strand</keyword>
<dbReference type="PANTHER" id="PTHR35093:SF8">
    <property type="entry name" value="OUTER MEMBRANE PROTEIN NMB0088-RELATED"/>
    <property type="match status" value="1"/>
</dbReference>
<evidence type="ECO:0000313" key="10">
    <source>
        <dbReference type="Proteomes" id="UP000287798"/>
    </source>
</evidence>
<evidence type="ECO:0000256" key="7">
    <source>
        <dbReference type="ARBA" id="ARBA00023237"/>
    </source>
</evidence>
<reference evidence="9 10" key="1">
    <citation type="journal article" date="2010" name="Int. J. Syst. Evol. Microbiol.">
        <title>Thiohalobacter thiocyanaticus gen. nov., sp. nov., a moderately halophilic, sulfur-oxidizing gammaproteobacterium from hypersaline lakes, that utilizes thiocyanate.</title>
        <authorList>
            <person name="Sorokin D.Y."/>
            <person name="Kovaleva O.L."/>
            <person name="Tourova T.P."/>
            <person name="Muyzer G."/>
        </authorList>
    </citation>
    <scope>NUCLEOTIDE SEQUENCE [LARGE SCALE GENOMIC DNA]</scope>
    <source>
        <strain evidence="9 10">Hrh1</strain>
    </source>
</reference>
<evidence type="ECO:0000256" key="2">
    <source>
        <dbReference type="ARBA" id="ARBA00008163"/>
    </source>
</evidence>
<sequence length="464" mass="49899">MKLFCKRTLAVALAAGIVAPPAAFATNGMFLIGYGSKSRAMGGVGVALPQDGLAAASNPAAMAEIPMNVMRVDVAGEFFNPPRAVRVEATPISTRDPETNDLESIKSGANLFLIPAMGGAFKFNRDLTVGMAAVGAGLGTRYDQSCNATSPVGNYFNIACGASQDRFSTVGVSMMQMQMLPSVAYKVSRNHYLGASLALAVQTFRAYGIGAGALRSFSRDPDKLSNNGNDWSYGAGFRLGWLGKFFDERVNVGANYSSRVYMTEFNKYKGLFAEKGDFDIPENYALGIAVMPTDKLTVAFDVHRIEWNSIKSIGNPGPNVNDTVNSFNPLCPNTAIDTAPECQLGGKLGWGFGWENQTVYKLGIAYDYNSQWTFRVGYNYAESPIQENEILFNTLAPATVEKHVTFGLSYRPVSHPNLEISANYMHAYKNTIKGKAAFPAGAVAGDAAASMYQNSLGVTIGYKL</sequence>
<dbReference type="Pfam" id="PF03349">
    <property type="entry name" value="Toluene_X"/>
    <property type="match status" value="1"/>
</dbReference>
<gene>
    <name evidence="9" type="ORF">D6C00_05520</name>
</gene>
<dbReference type="InterPro" id="IPR005017">
    <property type="entry name" value="OMPP1/FadL/TodX"/>
</dbReference>
<proteinExistence type="inferred from homology"/>
<dbReference type="RefSeq" id="WP_125180759.1">
    <property type="nucleotide sequence ID" value="NZ_QZMU01000001.1"/>
</dbReference>
<keyword evidence="4" id="KW-0812">Transmembrane</keyword>
<evidence type="ECO:0000256" key="8">
    <source>
        <dbReference type="SAM" id="SignalP"/>
    </source>
</evidence>
<dbReference type="GO" id="GO:0015483">
    <property type="term" value="F:long-chain fatty acid transporting porin activity"/>
    <property type="evidence" value="ECO:0007669"/>
    <property type="project" value="TreeGrafter"/>
</dbReference>
<evidence type="ECO:0000256" key="4">
    <source>
        <dbReference type="ARBA" id="ARBA00022692"/>
    </source>
</evidence>
<dbReference type="EMBL" id="QZMU01000001">
    <property type="protein sequence ID" value="RRQ21450.1"/>
    <property type="molecule type" value="Genomic_DNA"/>
</dbReference>
<evidence type="ECO:0008006" key="11">
    <source>
        <dbReference type="Google" id="ProtNLM"/>
    </source>
</evidence>
<name>A0A426QI79_9GAMM</name>
<dbReference type="Proteomes" id="UP000287798">
    <property type="component" value="Unassembled WGS sequence"/>
</dbReference>
<evidence type="ECO:0000313" key="9">
    <source>
        <dbReference type="EMBL" id="RRQ21450.1"/>
    </source>
</evidence>
<comment type="subcellular location">
    <subcellularLocation>
        <location evidence="1">Cell outer membrane</location>
        <topology evidence="1">Multi-pass membrane protein</topology>
    </subcellularLocation>
</comment>
<evidence type="ECO:0000256" key="1">
    <source>
        <dbReference type="ARBA" id="ARBA00004571"/>
    </source>
</evidence>
<feature type="signal peptide" evidence="8">
    <location>
        <begin position="1"/>
        <end position="25"/>
    </location>
</feature>
<comment type="similarity">
    <text evidence="2">Belongs to the OmpP1/FadL family.</text>
</comment>
<keyword evidence="5 8" id="KW-0732">Signal</keyword>
<organism evidence="9 10">
    <name type="scientific">Thiohalobacter thiocyanaticus</name>
    <dbReference type="NCBI Taxonomy" id="585455"/>
    <lineage>
        <taxon>Bacteria</taxon>
        <taxon>Pseudomonadati</taxon>
        <taxon>Pseudomonadota</taxon>
        <taxon>Gammaproteobacteria</taxon>
        <taxon>Thiohalobacterales</taxon>
        <taxon>Thiohalobacteraceae</taxon>
        <taxon>Thiohalobacter</taxon>
    </lineage>
</organism>
<feature type="chain" id="PRO_5019332222" description="Long-chain fatty acid transporter" evidence="8">
    <location>
        <begin position="26"/>
        <end position="464"/>
    </location>
</feature>
<keyword evidence="10" id="KW-1185">Reference proteome</keyword>
<evidence type="ECO:0000256" key="3">
    <source>
        <dbReference type="ARBA" id="ARBA00022452"/>
    </source>
</evidence>
<dbReference type="GO" id="GO:0009279">
    <property type="term" value="C:cell outer membrane"/>
    <property type="evidence" value="ECO:0007669"/>
    <property type="project" value="UniProtKB-SubCell"/>
</dbReference>